<feature type="signal peptide" evidence="3">
    <location>
        <begin position="1"/>
        <end position="17"/>
    </location>
</feature>
<dbReference type="SUPFAM" id="SSF48726">
    <property type="entry name" value="Immunoglobulin"/>
    <property type="match status" value="2"/>
</dbReference>
<dbReference type="Ensembl" id="ENSSPAT00000005065.1">
    <property type="protein sequence ID" value="ENSSPAP00000004968.1"/>
    <property type="gene ID" value="ENSSPAG00000003857.1"/>
</dbReference>
<evidence type="ECO:0000256" key="2">
    <source>
        <dbReference type="SAM" id="MobiDB-lite"/>
    </source>
</evidence>
<evidence type="ECO:0000256" key="1">
    <source>
        <dbReference type="ARBA" id="ARBA00023319"/>
    </source>
</evidence>
<keyword evidence="1" id="KW-0393">Immunoglobulin domain</keyword>
<dbReference type="InterPro" id="IPR007110">
    <property type="entry name" value="Ig-like_dom"/>
</dbReference>
<dbReference type="InterPro" id="IPR008056">
    <property type="entry name" value="Tapasin"/>
</dbReference>
<dbReference type="InterPro" id="IPR003599">
    <property type="entry name" value="Ig_sub"/>
</dbReference>
<dbReference type="InterPro" id="IPR003597">
    <property type="entry name" value="Ig_C1-set"/>
</dbReference>
<sequence>MMFGIVLFGFFLKGVSADAVADVVLSCALVEEGVGGMGGGALFTRTPATLVLRDVAVGPDESLETLTPFVPPSIPDPELILFEAKASSPAIPNADVLLHADCNQQEVLCEISRYSPRGLQDAAGFFMVSLSVDGVDFSTALILQTSPVEQDRSTLVQNKLGLPLSRSGTLLTEVIFLVFSHIKSVSAPLKGQVLLNCGFRQQEVPLDPEVAVEWRLQHRGKGRKVLEMKTKLDDAEGSTAVEGERKGSSLDAARLVHEGDASMSLSGLQVEDEGTYICTVSVGSFHTQQVVQLHIRQPPHVSLSEGKRVSGSPQTLSCHCSKYYPLDVQMEWFSQAPTASEPEPFPNQGSLSSHRQHGDGTFSLSSHLSVPSSVPPGTRITCRVSHSALDAPLQVAVELQSPEIGIHVDLSSTYSFIYCKVLW</sequence>
<dbReference type="PRINTS" id="PR01669">
    <property type="entry name" value="TAPASIN"/>
</dbReference>
<dbReference type="CDD" id="cd05771">
    <property type="entry name" value="IgC1_Tapasin_R"/>
    <property type="match status" value="1"/>
</dbReference>
<feature type="domain" description="Ig-like" evidence="4">
    <location>
        <begin position="195"/>
        <end position="292"/>
    </location>
</feature>
<dbReference type="Gene3D" id="2.60.40.10">
    <property type="entry name" value="Immunoglobulins"/>
    <property type="match status" value="3"/>
</dbReference>
<dbReference type="GO" id="GO:0019885">
    <property type="term" value="P:antigen processing and presentation of endogenous peptide antigen via MHC class I"/>
    <property type="evidence" value="ECO:0007669"/>
    <property type="project" value="InterPro"/>
</dbReference>
<evidence type="ECO:0000313" key="5">
    <source>
        <dbReference type="Ensembl" id="ENSSPAP00000004968.1"/>
    </source>
</evidence>
<organism evidence="5">
    <name type="scientific">Stegastes partitus</name>
    <name type="common">bicolor damselfish</name>
    <dbReference type="NCBI Taxonomy" id="144197"/>
    <lineage>
        <taxon>Eukaryota</taxon>
        <taxon>Metazoa</taxon>
        <taxon>Chordata</taxon>
        <taxon>Craniata</taxon>
        <taxon>Vertebrata</taxon>
        <taxon>Euteleostomi</taxon>
        <taxon>Actinopterygii</taxon>
        <taxon>Neopterygii</taxon>
        <taxon>Teleostei</taxon>
        <taxon>Neoteleostei</taxon>
        <taxon>Acanthomorphata</taxon>
        <taxon>Ovalentaria</taxon>
        <taxon>Pomacentridae</taxon>
        <taxon>Stegastes</taxon>
    </lineage>
</organism>
<protein>
    <submittedName>
        <fullName evidence="5">Tapasin-related protein-like</fullName>
    </submittedName>
</protein>
<dbReference type="InterPro" id="IPR013106">
    <property type="entry name" value="Ig_V-set"/>
</dbReference>
<dbReference type="InterPro" id="IPR036179">
    <property type="entry name" value="Ig-like_dom_sf"/>
</dbReference>
<evidence type="ECO:0000259" key="4">
    <source>
        <dbReference type="PROSITE" id="PS50835"/>
    </source>
</evidence>
<dbReference type="PANTHER" id="PTHR23411">
    <property type="entry name" value="TAPASIN"/>
    <property type="match status" value="1"/>
</dbReference>
<dbReference type="Pfam" id="PF07686">
    <property type="entry name" value="V-set"/>
    <property type="match status" value="1"/>
</dbReference>
<accession>A0A3B4Z862</accession>
<proteinExistence type="predicted"/>
<dbReference type="Pfam" id="PF07654">
    <property type="entry name" value="C1-set"/>
    <property type="match status" value="1"/>
</dbReference>
<feature type="domain" description="Ig-like" evidence="4">
    <location>
        <begin position="299"/>
        <end position="398"/>
    </location>
</feature>
<name>A0A3B4Z862_9TELE</name>
<dbReference type="SMART" id="SM00409">
    <property type="entry name" value="IG"/>
    <property type="match status" value="1"/>
</dbReference>
<dbReference type="GeneTree" id="ENSGT00940000160453"/>
<dbReference type="PROSITE" id="PS50835">
    <property type="entry name" value="IG_LIKE"/>
    <property type="match status" value="2"/>
</dbReference>
<dbReference type="STRING" id="144197.ENSSPAP00000004968"/>
<feature type="region of interest" description="Disordered" evidence="2">
    <location>
        <begin position="337"/>
        <end position="356"/>
    </location>
</feature>
<dbReference type="InterPro" id="IPR013783">
    <property type="entry name" value="Ig-like_fold"/>
</dbReference>
<dbReference type="GO" id="GO:0016020">
    <property type="term" value="C:membrane"/>
    <property type="evidence" value="ECO:0007669"/>
    <property type="project" value="InterPro"/>
</dbReference>
<dbReference type="SMART" id="SM00407">
    <property type="entry name" value="IGc1"/>
    <property type="match status" value="1"/>
</dbReference>
<keyword evidence="3" id="KW-0732">Signal</keyword>
<reference evidence="5" key="1">
    <citation type="submission" date="2023-09" db="UniProtKB">
        <authorList>
            <consortium name="Ensembl"/>
        </authorList>
    </citation>
    <scope>IDENTIFICATION</scope>
</reference>
<evidence type="ECO:0000256" key="3">
    <source>
        <dbReference type="SAM" id="SignalP"/>
    </source>
</evidence>
<dbReference type="InterPro" id="IPR050380">
    <property type="entry name" value="Immune_Resp_Modulators"/>
</dbReference>
<feature type="chain" id="PRO_5017330372" evidence="3">
    <location>
        <begin position="18"/>
        <end position="423"/>
    </location>
</feature>
<dbReference type="AlphaFoldDB" id="A0A3B4Z862"/>